<organism evidence="1 2">
    <name type="scientific">Succinivibrio faecicola</name>
    <dbReference type="NCBI Taxonomy" id="2820300"/>
    <lineage>
        <taxon>Bacteria</taxon>
        <taxon>Pseudomonadati</taxon>
        <taxon>Pseudomonadota</taxon>
        <taxon>Gammaproteobacteria</taxon>
        <taxon>Aeromonadales</taxon>
        <taxon>Succinivibrionaceae</taxon>
        <taxon>Succinivibrio</taxon>
    </lineage>
</organism>
<reference evidence="1 2" key="1">
    <citation type="submission" date="2021-03" db="EMBL/GenBank/DDBJ databases">
        <title>Succinivibrio sp. nov. isolated from feces of cow.</title>
        <authorList>
            <person name="Choi J.-Y."/>
        </authorList>
    </citation>
    <scope>NUCLEOTIDE SEQUENCE [LARGE SCALE GENOMIC DNA]</scope>
    <source>
        <strain evidence="1 2">AGMB01872</strain>
    </source>
</reference>
<keyword evidence="2" id="KW-1185">Reference proteome</keyword>
<proteinExistence type="predicted"/>
<sequence length="243" mass="27698">MFYRSLLSILSIASLVFVSGCIDNSKLTTENLKKAINQDLAKNQIYIAIPGQLLDSGTMVKSFVIFDPDYEKASNKSSVYDNMYLQGLIDYAFVLEKSKLLNLSRGVFKKKVEFVGMVDSKGYSLTYIDDINRTLSPTKYPGILKAMIGNLEVRDFVKTTNPYMEDGLKTIDIEVNVKLANKLDSISEEVVIDSYAYEEISRAVISYKLYLDETERRWKIKSSTSAKIDIVKRFYRSICSQHF</sequence>
<evidence type="ECO:0008006" key="3">
    <source>
        <dbReference type="Google" id="ProtNLM"/>
    </source>
</evidence>
<dbReference type="Proteomes" id="UP000731465">
    <property type="component" value="Unassembled WGS sequence"/>
</dbReference>
<dbReference type="EMBL" id="JAGFNY010000001">
    <property type="protein sequence ID" value="MBW7569297.1"/>
    <property type="molecule type" value="Genomic_DNA"/>
</dbReference>
<gene>
    <name evidence="1" type="ORF">J5V48_00100</name>
</gene>
<dbReference type="PROSITE" id="PS51257">
    <property type="entry name" value="PROKAR_LIPOPROTEIN"/>
    <property type="match status" value="1"/>
</dbReference>
<dbReference type="RefSeq" id="WP_219935689.1">
    <property type="nucleotide sequence ID" value="NZ_JAGFNY010000001.1"/>
</dbReference>
<protein>
    <recommendedName>
        <fullName evidence="3">Lipoprotein</fullName>
    </recommendedName>
</protein>
<name>A0ABS7DDV3_9GAMM</name>
<evidence type="ECO:0000313" key="2">
    <source>
        <dbReference type="Proteomes" id="UP000731465"/>
    </source>
</evidence>
<evidence type="ECO:0000313" key="1">
    <source>
        <dbReference type="EMBL" id="MBW7569297.1"/>
    </source>
</evidence>
<accession>A0ABS7DDV3</accession>
<comment type="caution">
    <text evidence="1">The sequence shown here is derived from an EMBL/GenBank/DDBJ whole genome shotgun (WGS) entry which is preliminary data.</text>
</comment>